<dbReference type="NCBIfam" id="NF006131">
    <property type="entry name" value="PRK08275.1"/>
    <property type="match status" value="1"/>
</dbReference>
<feature type="domain" description="FAD-dependent oxidoreductase 2 FAD-binding" evidence="3">
    <location>
        <begin position="14"/>
        <end position="385"/>
    </location>
</feature>
<dbReference type="Proteomes" id="UP001143364">
    <property type="component" value="Unassembled WGS sequence"/>
</dbReference>
<dbReference type="InterPro" id="IPR037099">
    <property type="entry name" value="Fum_R/Succ_DH_flav-like_C_sf"/>
</dbReference>
<protein>
    <submittedName>
        <fullName evidence="5">Fumarate reductase/succinate dehydrogenase flavoprotein subunit</fullName>
    </submittedName>
</protein>
<evidence type="ECO:0000259" key="3">
    <source>
        <dbReference type="Pfam" id="PF00890"/>
    </source>
</evidence>
<gene>
    <name evidence="5" type="ORF">GCM10008171_31080</name>
</gene>
<evidence type="ECO:0000256" key="2">
    <source>
        <dbReference type="ARBA" id="ARBA00023002"/>
    </source>
</evidence>
<reference evidence="5" key="2">
    <citation type="submission" date="2023-01" db="EMBL/GenBank/DDBJ databases">
        <authorList>
            <person name="Sun Q."/>
            <person name="Evtushenko L."/>
        </authorList>
    </citation>
    <scope>NUCLEOTIDE SEQUENCE</scope>
    <source>
        <strain evidence="5">VKM B-2555</strain>
    </source>
</reference>
<dbReference type="Pfam" id="PF02910">
    <property type="entry name" value="Succ_DH_flav_C"/>
    <property type="match status" value="1"/>
</dbReference>
<feature type="domain" description="Fumarate reductase/succinate dehydrogenase flavoprotein-like C-terminal" evidence="4">
    <location>
        <begin position="457"/>
        <end position="557"/>
    </location>
</feature>
<dbReference type="RefSeq" id="WP_271205687.1">
    <property type="nucleotide sequence ID" value="NZ_BSFK01000016.1"/>
</dbReference>
<dbReference type="InterPro" id="IPR003953">
    <property type="entry name" value="FAD-dep_OxRdtase_2_FAD-bd"/>
</dbReference>
<evidence type="ECO:0000313" key="5">
    <source>
        <dbReference type="EMBL" id="GLK77854.1"/>
    </source>
</evidence>
<dbReference type="PRINTS" id="PR00368">
    <property type="entry name" value="FADPNR"/>
</dbReference>
<keyword evidence="1" id="KW-0285">Flavoprotein</keyword>
<organism evidence="5 6">
    <name type="scientific">Methylopila jiangsuensis</name>
    <dbReference type="NCBI Taxonomy" id="586230"/>
    <lineage>
        <taxon>Bacteria</taxon>
        <taxon>Pseudomonadati</taxon>
        <taxon>Pseudomonadota</taxon>
        <taxon>Alphaproteobacteria</taxon>
        <taxon>Hyphomicrobiales</taxon>
        <taxon>Methylopilaceae</taxon>
        <taxon>Methylopila</taxon>
    </lineage>
</organism>
<dbReference type="PRINTS" id="PR00411">
    <property type="entry name" value="PNDRDTASEI"/>
</dbReference>
<dbReference type="InterPro" id="IPR036188">
    <property type="entry name" value="FAD/NAD-bd_sf"/>
</dbReference>
<dbReference type="PANTHER" id="PTHR11632:SF73">
    <property type="entry name" value="BLR3196 PROTEIN"/>
    <property type="match status" value="1"/>
</dbReference>
<dbReference type="EMBL" id="BSFK01000016">
    <property type="protein sequence ID" value="GLK77854.1"/>
    <property type="molecule type" value="Genomic_DNA"/>
</dbReference>
<dbReference type="AlphaFoldDB" id="A0A9W6JLE7"/>
<evidence type="ECO:0000259" key="4">
    <source>
        <dbReference type="Pfam" id="PF02910"/>
    </source>
</evidence>
<accession>A0A9W6JLE7</accession>
<dbReference type="PIRSF" id="PIRSF000171">
    <property type="entry name" value="SDHA_APRA_LASPO"/>
    <property type="match status" value="1"/>
</dbReference>
<dbReference type="InterPro" id="IPR015939">
    <property type="entry name" value="Fum_Rdtase/Succ_DH_flav-like_C"/>
</dbReference>
<sequence length="581" mass="64431">MSGSDPKTEIIETDLLVIGGGTGGPMAAIKAKEANPKLRVLVMEKANVKRSGAISMGMDGLNNAVVPGYATPEQYVKEITVANDGIVHQKAVMAYATGSFPMIQYLDKLGVKFEKDGSGEYNMRKVHHMGTYVLPMPEGHNVKKVLYRQLRRLQVAVTNRYMATRLLKGPDGAIAGAVGVNTRTGEFLVVRAKAVVLACGAAGRLGLPASGYMFGTYENAANCGDGYAMAYHAGAELANLECYQINPLIKDYNGPSCAYVTGPFGGFTANNKGDRFIECDYWSGQMMLEFWRELQSGNGPVYLKMDHLAEETISEIETILHTNERPSRGRFHERRGNDYRKRPVEMHISEIGFCSGHSASGVWVDETARTTIPGLYAVGDMASVPHNYMLGAFVNGGIAGADAAEYCAGVDLPAYDEGFLKAEQERVLAPTRRGDGLTPFEMEFKTRRLVNDYLEPPKVTAKMEIAQRRFAEIRDDLSELCARDPHELLRALEMQTILDCADMAAAASLYRTESRWGFYHLRVDHPETDNENWYCHTMLYKDEQGRMSHRKREIDPYVVPVEEEEMAAYHQLRVKTPVAAE</sequence>
<proteinExistence type="predicted"/>
<dbReference type="GO" id="GO:0050660">
    <property type="term" value="F:flavin adenine dinucleotide binding"/>
    <property type="evidence" value="ECO:0007669"/>
    <property type="project" value="TreeGrafter"/>
</dbReference>
<dbReference type="GO" id="GO:0009061">
    <property type="term" value="P:anaerobic respiration"/>
    <property type="evidence" value="ECO:0007669"/>
    <property type="project" value="TreeGrafter"/>
</dbReference>
<dbReference type="Pfam" id="PF00890">
    <property type="entry name" value="FAD_binding_2"/>
    <property type="match status" value="1"/>
</dbReference>
<evidence type="ECO:0000256" key="1">
    <source>
        <dbReference type="ARBA" id="ARBA00022630"/>
    </source>
</evidence>
<reference evidence="5" key="1">
    <citation type="journal article" date="2014" name="Int. J. Syst. Evol. Microbiol.">
        <title>Complete genome sequence of Corynebacterium casei LMG S-19264T (=DSM 44701T), isolated from a smear-ripened cheese.</title>
        <authorList>
            <consortium name="US DOE Joint Genome Institute (JGI-PGF)"/>
            <person name="Walter F."/>
            <person name="Albersmeier A."/>
            <person name="Kalinowski J."/>
            <person name="Ruckert C."/>
        </authorList>
    </citation>
    <scope>NUCLEOTIDE SEQUENCE</scope>
    <source>
        <strain evidence="5">VKM B-2555</strain>
    </source>
</reference>
<dbReference type="Gene3D" id="3.50.50.60">
    <property type="entry name" value="FAD/NAD(P)-binding domain"/>
    <property type="match status" value="2"/>
</dbReference>
<dbReference type="InterPro" id="IPR030664">
    <property type="entry name" value="SdhA/FrdA/AprA"/>
</dbReference>
<name>A0A9W6JLE7_9HYPH</name>
<dbReference type="GO" id="GO:0000104">
    <property type="term" value="F:succinate dehydrogenase activity"/>
    <property type="evidence" value="ECO:0007669"/>
    <property type="project" value="TreeGrafter"/>
</dbReference>
<dbReference type="GO" id="GO:0005886">
    <property type="term" value="C:plasma membrane"/>
    <property type="evidence" value="ECO:0007669"/>
    <property type="project" value="TreeGrafter"/>
</dbReference>
<dbReference type="SUPFAM" id="SSF46977">
    <property type="entry name" value="Succinate dehydrogenase/fumarate reductase flavoprotein C-terminal domain"/>
    <property type="match status" value="1"/>
</dbReference>
<comment type="caution">
    <text evidence="5">The sequence shown here is derived from an EMBL/GenBank/DDBJ whole genome shotgun (WGS) entry which is preliminary data.</text>
</comment>
<dbReference type="GO" id="GO:0009055">
    <property type="term" value="F:electron transfer activity"/>
    <property type="evidence" value="ECO:0007669"/>
    <property type="project" value="TreeGrafter"/>
</dbReference>
<dbReference type="SUPFAM" id="SSF51905">
    <property type="entry name" value="FAD/NAD(P)-binding domain"/>
    <property type="match status" value="1"/>
</dbReference>
<keyword evidence="6" id="KW-1185">Reference proteome</keyword>
<evidence type="ECO:0000313" key="6">
    <source>
        <dbReference type="Proteomes" id="UP001143364"/>
    </source>
</evidence>
<dbReference type="PANTHER" id="PTHR11632">
    <property type="entry name" value="SUCCINATE DEHYDROGENASE 2 FLAVOPROTEIN SUBUNIT"/>
    <property type="match status" value="1"/>
</dbReference>
<keyword evidence="2" id="KW-0560">Oxidoreductase</keyword>